<evidence type="ECO:0000313" key="2">
    <source>
        <dbReference type="Proteomes" id="UP000028713"/>
    </source>
</evidence>
<accession>A0A085Z7T9</accession>
<evidence type="ECO:0000313" key="1">
    <source>
        <dbReference type="EMBL" id="KFF00503.1"/>
    </source>
</evidence>
<dbReference type="EMBL" id="JPRP01000001">
    <property type="protein sequence ID" value="KFF00503.1"/>
    <property type="molecule type" value="Genomic_DNA"/>
</dbReference>
<dbReference type="eggNOG" id="ENOG5034AP8">
    <property type="taxonomic scope" value="Bacteria"/>
</dbReference>
<dbReference type="OrthoDB" id="770120at2"/>
<dbReference type="RefSeq" id="WP_034674798.1">
    <property type="nucleotide sequence ID" value="NZ_FPAP01000001.1"/>
</dbReference>
<organism evidence="1 2">
    <name type="scientific">Chryseobacterium formosense</name>
    <dbReference type="NCBI Taxonomy" id="236814"/>
    <lineage>
        <taxon>Bacteria</taxon>
        <taxon>Pseudomonadati</taxon>
        <taxon>Bacteroidota</taxon>
        <taxon>Flavobacteriia</taxon>
        <taxon>Flavobacteriales</taxon>
        <taxon>Weeksellaceae</taxon>
        <taxon>Chryseobacterium group</taxon>
        <taxon>Chryseobacterium</taxon>
    </lineage>
</organism>
<dbReference type="Proteomes" id="UP000028713">
    <property type="component" value="Unassembled WGS sequence"/>
</dbReference>
<gene>
    <name evidence="1" type="ORF">IX39_07610</name>
</gene>
<sequence>MKKTILLIILIVLGACNKANENPKDLALNKSKLLPKANSAEPVRKISTDEAKRLAEKQFQKYLPKILDSHNAYLDSQDTFTGDFTGDGTDDVLIYFSLAPKEGGNTIVGQGLVLYKNTGTNIKVIGGYEPDYLFNFKKINSGKIYVEKLEYAETDGRCCPSIRTEHQLTISGTKIY</sequence>
<dbReference type="PROSITE" id="PS51257">
    <property type="entry name" value="PROKAR_LIPOPROTEIN"/>
    <property type="match status" value="1"/>
</dbReference>
<comment type="caution">
    <text evidence="1">The sequence shown here is derived from an EMBL/GenBank/DDBJ whole genome shotgun (WGS) entry which is preliminary data.</text>
</comment>
<name>A0A085Z7T9_9FLAO</name>
<evidence type="ECO:0008006" key="3">
    <source>
        <dbReference type="Google" id="ProtNLM"/>
    </source>
</evidence>
<reference evidence="1 2" key="1">
    <citation type="submission" date="2014-07" db="EMBL/GenBank/DDBJ databases">
        <title>Genome of Chryseobacterium formosense LMG 24722.</title>
        <authorList>
            <person name="Pipes S.E."/>
            <person name="Stropko S.J."/>
            <person name="Newman J.D."/>
        </authorList>
    </citation>
    <scope>NUCLEOTIDE SEQUENCE [LARGE SCALE GENOMIC DNA]</scope>
    <source>
        <strain evidence="1 2">LMG 24722</strain>
    </source>
</reference>
<dbReference type="AlphaFoldDB" id="A0A085Z7T9"/>
<proteinExistence type="predicted"/>
<protein>
    <recommendedName>
        <fullName evidence="3">Lipoprotein</fullName>
    </recommendedName>
</protein>
<keyword evidence="2" id="KW-1185">Reference proteome</keyword>